<organism evidence="2 3">
    <name type="scientific">Lolium multiflorum</name>
    <name type="common">Italian ryegrass</name>
    <name type="synonym">Lolium perenne subsp. multiflorum</name>
    <dbReference type="NCBI Taxonomy" id="4521"/>
    <lineage>
        <taxon>Eukaryota</taxon>
        <taxon>Viridiplantae</taxon>
        <taxon>Streptophyta</taxon>
        <taxon>Embryophyta</taxon>
        <taxon>Tracheophyta</taxon>
        <taxon>Spermatophyta</taxon>
        <taxon>Magnoliopsida</taxon>
        <taxon>Liliopsida</taxon>
        <taxon>Poales</taxon>
        <taxon>Poaceae</taxon>
        <taxon>BOP clade</taxon>
        <taxon>Pooideae</taxon>
        <taxon>Poodae</taxon>
        <taxon>Poeae</taxon>
        <taxon>Poeae Chloroplast Group 2 (Poeae type)</taxon>
        <taxon>Loliodinae</taxon>
        <taxon>Loliinae</taxon>
        <taxon>Lolium</taxon>
    </lineage>
</organism>
<reference evidence="2" key="1">
    <citation type="submission" date="2023-07" db="EMBL/GenBank/DDBJ databases">
        <title>A chromosome-level genome assembly of Lolium multiflorum.</title>
        <authorList>
            <person name="Chen Y."/>
            <person name="Copetti D."/>
            <person name="Kolliker R."/>
            <person name="Studer B."/>
        </authorList>
    </citation>
    <scope>NUCLEOTIDE SEQUENCE</scope>
    <source>
        <strain evidence="2">02402/16</strain>
        <tissue evidence="2">Leaf</tissue>
    </source>
</reference>
<evidence type="ECO:0000313" key="3">
    <source>
        <dbReference type="Proteomes" id="UP001231189"/>
    </source>
</evidence>
<proteinExistence type="predicted"/>
<dbReference type="Pfam" id="PF04195">
    <property type="entry name" value="Transposase_28"/>
    <property type="match status" value="1"/>
</dbReference>
<dbReference type="EMBL" id="JAUUTY010000004">
    <property type="protein sequence ID" value="KAK1644532.1"/>
    <property type="molecule type" value="Genomic_DNA"/>
</dbReference>
<dbReference type="AlphaFoldDB" id="A0AAD8S5I4"/>
<comment type="caution">
    <text evidence="2">The sequence shown here is derived from an EMBL/GenBank/DDBJ whole genome shotgun (WGS) entry which is preliminary data.</text>
</comment>
<feature type="domain" description="Transposase (putative) gypsy type" evidence="1">
    <location>
        <begin position="123"/>
        <end position="167"/>
    </location>
</feature>
<sequence length="284" mass="31308">MDTSGTYHTWRPATRTVAGREAKRVGPAVFGPISLSFISSTVPSSSSSSHSPTFAHSAPRSALLAVLRLPLPPEFLRPVNLRRASAGPRRAESFCASSSSALHSCLFLTFTASPSAELVGDRDFYKLQPHHLPGNSIFYLSCYTTFMEAYIGIRPTRETFARFFALRINSVQGVDIPAPKPPVQCGSCIISSRQGSPFFKFSGLESCRLWQGTFFYVKNNGAADLIDLPPFDPAPPAKTNWSYNPKESHNETNRIIRFMKQKMKDTGICSDDIVRTLSRAGCFL</sequence>
<accession>A0AAD8S5I4</accession>
<gene>
    <name evidence="2" type="ORF">QYE76_062337</name>
</gene>
<dbReference type="PANTHER" id="PTHR33026">
    <property type="entry name" value="OS06G0360600 PROTEIN"/>
    <property type="match status" value="1"/>
</dbReference>
<evidence type="ECO:0000259" key="1">
    <source>
        <dbReference type="Pfam" id="PF04195"/>
    </source>
</evidence>
<dbReference type="PANTHER" id="PTHR33026:SF7">
    <property type="entry name" value="OS03G0100275 PROTEIN"/>
    <property type="match status" value="1"/>
</dbReference>
<evidence type="ECO:0000313" key="2">
    <source>
        <dbReference type="EMBL" id="KAK1644532.1"/>
    </source>
</evidence>
<dbReference type="InterPro" id="IPR007321">
    <property type="entry name" value="Transposase_28"/>
</dbReference>
<name>A0AAD8S5I4_LOLMU</name>
<dbReference type="Proteomes" id="UP001231189">
    <property type="component" value="Unassembled WGS sequence"/>
</dbReference>
<keyword evidence="3" id="KW-1185">Reference proteome</keyword>
<protein>
    <recommendedName>
        <fullName evidence="1">Transposase (putative) gypsy type domain-containing protein</fullName>
    </recommendedName>
</protein>